<feature type="compositionally biased region" description="Basic and acidic residues" evidence="1">
    <location>
        <begin position="122"/>
        <end position="137"/>
    </location>
</feature>
<feature type="compositionally biased region" description="Low complexity" evidence="1">
    <location>
        <begin position="53"/>
        <end position="67"/>
    </location>
</feature>
<feature type="compositionally biased region" description="Basic and acidic residues" evidence="1">
    <location>
        <begin position="307"/>
        <end position="316"/>
    </location>
</feature>
<accession>R7S803</accession>
<feature type="region of interest" description="Disordered" evidence="1">
    <location>
        <begin position="46"/>
        <end position="67"/>
    </location>
</feature>
<evidence type="ECO:0000313" key="2">
    <source>
        <dbReference type="EMBL" id="EIW51830.1"/>
    </source>
</evidence>
<feature type="region of interest" description="Disordered" evidence="1">
    <location>
        <begin position="281"/>
        <end position="316"/>
    </location>
</feature>
<dbReference type="Proteomes" id="UP000054317">
    <property type="component" value="Unassembled WGS sequence"/>
</dbReference>
<proteinExistence type="predicted"/>
<dbReference type="GeneID" id="19417346"/>
<organism evidence="2 3">
    <name type="scientific">Trametes versicolor (strain FP-101664)</name>
    <name type="common">White-rot fungus</name>
    <name type="synonym">Coriolus versicolor</name>
    <dbReference type="NCBI Taxonomy" id="717944"/>
    <lineage>
        <taxon>Eukaryota</taxon>
        <taxon>Fungi</taxon>
        <taxon>Dikarya</taxon>
        <taxon>Basidiomycota</taxon>
        <taxon>Agaricomycotina</taxon>
        <taxon>Agaricomycetes</taxon>
        <taxon>Polyporales</taxon>
        <taxon>Polyporaceae</taxon>
        <taxon>Trametes</taxon>
    </lineage>
</organism>
<dbReference type="EMBL" id="JH711798">
    <property type="protein sequence ID" value="EIW51830.1"/>
    <property type="molecule type" value="Genomic_DNA"/>
</dbReference>
<gene>
    <name evidence="2" type="ORF">TRAVEDRAFT_54256</name>
</gene>
<feature type="compositionally biased region" description="Basic and acidic residues" evidence="1">
    <location>
        <begin position="96"/>
        <end position="110"/>
    </location>
</feature>
<reference evidence="3" key="1">
    <citation type="journal article" date="2012" name="Science">
        <title>The Paleozoic origin of enzymatic lignin decomposition reconstructed from 31 fungal genomes.</title>
        <authorList>
            <person name="Floudas D."/>
            <person name="Binder M."/>
            <person name="Riley R."/>
            <person name="Barry K."/>
            <person name="Blanchette R.A."/>
            <person name="Henrissat B."/>
            <person name="Martinez A.T."/>
            <person name="Otillar R."/>
            <person name="Spatafora J.W."/>
            <person name="Yadav J.S."/>
            <person name="Aerts A."/>
            <person name="Benoit I."/>
            <person name="Boyd A."/>
            <person name="Carlson A."/>
            <person name="Copeland A."/>
            <person name="Coutinho P.M."/>
            <person name="de Vries R.P."/>
            <person name="Ferreira P."/>
            <person name="Findley K."/>
            <person name="Foster B."/>
            <person name="Gaskell J."/>
            <person name="Glotzer D."/>
            <person name="Gorecki P."/>
            <person name="Heitman J."/>
            <person name="Hesse C."/>
            <person name="Hori C."/>
            <person name="Igarashi K."/>
            <person name="Jurgens J.A."/>
            <person name="Kallen N."/>
            <person name="Kersten P."/>
            <person name="Kohler A."/>
            <person name="Kuees U."/>
            <person name="Kumar T.K.A."/>
            <person name="Kuo A."/>
            <person name="LaButti K."/>
            <person name="Larrondo L.F."/>
            <person name="Lindquist E."/>
            <person name="Ling A."/>
            <person name="Lombard V."/>
            <person name="Lucas S."/>
            <person name="Lundell T."/>
            <person name="Martin R."/>
            <person name="McLaughlin D.J."/>
            <person name="Morgenstern I."/>
            <person name="Morin E."/>
            <person name="Murat C."/>
            <person name="Nagy L.G."/>
            <person name="Nolan M."/>
            <person name="Ohm R.A."/>
            <person name="Patyshakuliyeva A."/>
            <person name="Rokas A."/>
            <person name="Ruiz-Duenas F.J."/>
            <person name="Sabat G."/>
            <person name="Salamov A."/>
            <person name="Samejima M."/>
            <person name="Schmutz J."/>
            <person name="Slot J.C."/>
            <person name="St John F."/>
            <person name="Stenlid J."/>
            <person name="Sun H."/>
            <person name="Sun S."/>
            <person name="Syed K."/>
            <person name="Tsang A."/>
            <person name="Wiebenga A."/>
            <person name="Young D."/>
            <person name="Pisabarro A."/>
            <person name="Eastwood D.C."/>
            <person name="Martin F."/>
            <person name="Cullen D."/>
            <person name="Grigoriev I.V."/>
            <person name="Hibbett D.S."/>
        </authorList>
    </citation>
    <scope>NUCLEOTIDE SEQUENCE [LARGE SCALE GENOMIC DNA]</scope>
    <source>
        <strain evidence="3">FP-101664</strain>
    </source>
</reference>
<evidence type="ECO:0000256" key="1">
    <source>
        <dbReference type="SAM" id="MobiDB-lite"/>
    </source>
</evidence>
<evidence type="ECO:0000313" key="3">
    <source>
        <dbReference type="Proteomes" id="UP000054317"/>
    </source>
</evidence>
<feature type="region of interest" description="Disordered" evidence="1">
    <location>
        <begin position="89"/>
        <end position="141"/>
    </location>
</feature>
<dbReference type="AlphaFoldDB" id="R7S803"/>
<dbReference type="KEGG" id="tvs:TRAVEDRAFT_54256"/>
<sequence length="316" mass="34691">MATVTYALASVPSSLLSSLSSSSVRPVTYPLSAELGRVRVRSDAHPEPVSFASSFRPTRSLTSPPSRLLSRPALFVSTPSSTVVALSSEANPLDGESQRCGHRPRQDVVARRPQQQQPNRVSEGREEGREEGVDEHGSFMPFVSPPPLSFYTSVSSSHSPHSSSILHLHVLAERPVTTSPRLPPSPRRARPRPTVAVPRTVTHTRCARRMPIAYPLSALRDDRYATGASQTHTDEHGGPRLVRLTLDVSKTTPPVDRNGYRPPAAAVRAERIASVAKPILARPDATEPAQVRRPSTLWKRGHQAPQLREERTLQRR</sequence>
<dbReference type="RefSeq" id="XP_008045373.1">
    <property type="nucleotide sequence ID" value="XM_008047182.1"/>
</dbReference>
<keyword evidence="3" id="KW-1185">Reference proteome</keyword>
<protein>
    <submittedName>
        <fullName evidence="2">Uncharacterized protein</fullName>
    </submittedName>
</protein>
<name>R7S803_TRAVS</name>